<dbReference type="EMBL" id="BQNB010012813">
    <property type="protein sequence ID" value="GJT08236.1"/>
    <property type="molecule type" value="Genomic_DNA"/>
</dbReference>
<organism evidence="3 4">
    <name type="scientific">Tanacetum coccineum</name>
    <dbReference type="NCBI Taxonomy" id="301880"/>
    <lineage>
        <taxon>Eukaryota</taxon>
        <taxon>Viridiplantae</taxon>
        <taxon>Streptophyta</taxon>
        <taxon>Embryophyta</taxon>
        <taxon>Tracheophyta</taxon>
        <taxon>Spermatophyta</taxon>
        <taxon>Magnoliopsida</taxon>
        <taxon>eudicotyledons</taxon>
        <taxon>Gunneridae</taxon>
        <taxon>Pentapetalae</taxon>
        <taxon>asterids</taxon>
        <taxon>campanulids</taxon>
        <taxon>Asterales</taxon>
        <taxon>Asteraceae</taxon>
        <taxon>Asteroideae</taxon>
        <taxon>Anthemideae</taxon>
        <taxon>Anthemidinae</taxon>
        <taxon>Tanacetum</taxon>
    </lineage>
</organism>
<dbReference type="GO" id="GO:0003964">
    <property type="term" value="F:RNA-directed DNA polymerase activity"/>
    <property type="evidence" value="ECO:0007669"/>
    <property type="project" value="UniProtKB-KW"/>
</dbReference>
<dbReference type="Pfam" id="PF13966">
    <property type="entry name" value="zf-RVT"/>
    <property type="match status" value="1"/>
</dbReference>
<reference evidence="3" key="1">
    <citation type="journal article" date="2022" name="Int. J. Mol. Sci.">
        <title>Draft Genome of Tanacetum Coccineum: Genomic Comparison of Closely Related Tanacetum-Family Plants.</title>
        <authorList>
            <person name="Yamashiro T."/>
            <person name="Shiraishi A."/>
            <person name="Nakayama K."/>
            <person name="Satake H."/>
        </authorList>
    </citation>
    <scope>NUCLEOTIDE SEQUENCE</scope>
</reference>
<sequence length="866" mass="98456">MVPINNASQPKNNDSQPHKNHVDSVKNLGAVKVSFADVLNSGRIYPSKIDVTSPTIVLDDACLMERDFSSSLMGKIKDINAMPNLYLILANEGFDNVKITHLGGMWVLLDMDSIVVKDKILKHVGVGSWFNELQPACNSFVCDERITWISIEGLPITAFTRYTFAKIVSSSDELADVDEPESNILSYKRSCVKVKSNVTINDKVKIIVKGKIFWIRVEELETWAPHPKDDLVDNNKDVTTATSGYNDVLKHKSRGSLLDVMDELIKVGQTMGYNMEGCMKNIEAIIGSQRDYQELNTKHRFSLVALQETKLDRMDLFSNKALWGNLSFDYVFSLSVGFSGGILCVWDLNLFIKDSSTISDYSVAIRALCLDKHLSYHRPILMREMNVDYGLTPFRLFHSWFNKKALKTSIKQWIKEDKLHLSSAKEFIQNHLYNLDKSLDQGSCNDGLVNERSNLLKELQDLNSCASLDMIQKAKIRWAIEGNENTKYFHRIINKKRSQMAIRGVLVDGDWIVEPSNVKKEILNHFSNRFADPTSPRLILESQFPNTLYLDQQADHEREVSYDEIKKAVWDSDINKSPGPDGFTIKFFCRFWNIIDKDVVAAVSQFFSSGIYKGIPIDDTLILTHLFYADDVMFVGKRDTLKVNTIVNVLKCFFLASSLKIILHKSKLMGIGIPHSEVVLAAESLGPSLWSRLINAIYGPKGALDNQHIIPRCSPWLDIIREFIRLSLKGTNLFSFVKKMGNDEDTSFWDDSWLTDSLLKIIDRWIWNLESSGDFSVKSARVFIDDSLLPKSDTSTRWVNVVPIKINIFAWRVFLDKLPTRLNLSLRGVNIPSILCPLCSITVESSLHLLLSCHLARQLMLKVARW</sequence>
<evidence type="ECO:0000256" key="1">
    <source>
        <dbReference type="SAM" id="MobiDB-lite"/>
    </source>
</evidence>
<keyword evidence="3" id="KW-0808">Transferase</keyword>
<accession>A0ABQ5B438</accession>
<evidence type="ECO:0000259" key="2">
    <source>
        <dbReference type="Pfam" id="PF13966"/>
    </source>
</evidence>
<protein>
    <submittedName>
        <fullName evidence="3">RNA-directed DNA polymerase, eukaryota</fullName>
    </submittedName>
</protein>
<keyword evidence="3" id="KW-0548">Nucleotidyltransferase</keyword>
<dbReference type="PANTHER" id="PTHR33116:SF78">
    <property type="entry name" value="OS12G0587133 PROTEIN"/>
    <property type="match status" value="1"/>
</dbReference>
<feature type="domain" description="Reverse transcriptase zinc-binding" evidence="2">
    <location>
        <begin position="775"/>
        <end position="859"/>
    </location>
</feature>
<keyword evidence="4" id="KW-1185">Reference proteome</keyword>
<feature type="region of interest" description="Disordered" evidence="1">
    <location>
        <begin position="1"/>
        <end position="22"/>
    </location>
</feature>
<name>A0ABQ5B438_9ASTR</name>
<reference evidence="3" key="2">
    <citation type="submission" date="2022-01" db="EMBL/GenBank/DDBJ databases">
        <authorList>
            <person name="Yamashiro T."/>
            <person name="Shiraishi A."/>
            <person name="Satake H."/>
            <person name="Nakayama K."/>
        </authorList>
    </citation>
    <scope>NUCLEOTIDE SEQUENCE</scope>
</reference>
<evidence type="ECO:0000313" key="4">
    <source>
        <dbReference type="Proteomes" id="UP001151760"/>
    </source>
</evidence>
<proteinExistence type="predicted"/>
<feature type="compositionally biased region" description="Polar residues" evidence="1">
    <location>
        <begin position="1"/>
        <end position="15"/>
    </location>
</feature>
<dbReference type="InterPro" id="IPR026960">
    <property type="entry name" value="RVT-Znf"/>
</dbReference>
<keyword evidence="3" id="KW-0695">RNA-directed DNA polymerase</keyword>
<comment type="caution">
    <text evidence="3">The sequence shown here is derived from an EMBL/GenBank/DDBJ whole genome shotgun (WGS) entry which is preliminary data.</text>
</comment>
<dbReference type="PANTHER" id="PTHR33116">
    <property type="entry name" value="REVERSE TRANSCRIPTASE ZINC-BINDING DOMAIN-CONTAINING PROTEIN-RELATED-RELATED"/>
    <property type="match status" value="1"/>
</dbReference>
<dbReference type="Proteomes" id="UP001151760">
    <property type="component" value="Unassembled WGS sequence"/>
</dbReference>
<evidence type="ECO:0000313" key="3">
    <source>
        <dbReference type="EMBL" id="GJT08236.1"/>
    </source>
</evidence>
<gene>
    <name evidence="3" type="ORF">Tco_0842698</name>
</gene>